<dbReference type="Proteomes" id="UP001460202">
    <property type="component" value="Unassembled WGS sequence"/>
</dbReference>
<gene>
    <name evidence="4" type="ORF">WMO46_05390</name>
</gene>
<evidence type="ECO:0000259" key="3">
    <source>
        <dbReference type="Pfam" id="PF20434"/>
    </source>
</evidence>
<evidence type="ECO:0000256" key="2">
    <source>
        <dbReference type="SAM" id="SignalP"/>
    </source>
</evidence>
<protein>
    <submittedName>
        <fullName evidence="4">Carboxylesterase family protein</fullName>
    </submittedName>
</protein>
<organism evidence="4 5">
    <name type="scientific">Alistipes intestinihominis</name>
    <dbReference type="NCBI Taxonomy" id="3133172"/>
    <lineage>
        <taxon>Bacteria</taxon>
        <taxon>Pseudomonadati</taxon>
        <taxon>Bacteroidota</taxon>
        <taxon>Bacteroidia</taxon>
        <taxon>Bacteroidales</taxon>
        <taxon>Rikenellaceae</taxon>
        <taxon>Alistipes</taxon>
    </lineage>
</organism>
<dbReference type="PANTHER" id="PTHR48081">
    <property type="entry name" value="AB HYDROLASE SUPERFAMILY PROTEIN C4A8.06C"/>
    <property type="match status" value="1"/>
</dbReference>
<dbReference type="InterPro" id="IPR050300">
    <property type="entry name" value="GDXG_lipolytic_enzyme"/>
</dbReference>
<dbReference type="Pfam" id="PF20434">
    <property type="entry name" value="BD-FAE"/>
    <property type="match status" value="1"/>
</dbReference>
<name>A0ABV1GVD5_9BACT</name>
<sequence length="313" mass="35322">MKRLILLAALWIATTAGAQEIRKETFAYAVRESDTLRLDRYAALTPDSRKRPCLMFLFGGGFMTGTRDNRRFRPFFDYYARKGFVVVSIDYRLGMKRAKAAGLLDEAHFAQALDSTLSMAMEDLYDATAYVCERMSDVDPTRIVTCGSSAGAITVLMGEYGLCNGHPLTRGKFGRDFGYAGVIAFAGAVCDRRDTLRWDRDPAPMMLFHGDADRNVPYGKIGFDGVWLFGSESIAEDLAHRGIPYWFHSVSDTDHSMAWRPMRENRAEIDAFLEKLVFGGQRQAVETRIRPLDTPRKPKDFKIADYIDANYGH</sequence>
<dbReference type="RefSeq" id="WP_019150372.1">
    <property type="nucleotide sequence ID" value="NZ_JBBMFL010000004.1"/>
</dbReference>
<evidence type="ECO:0000313" key="4">
    <source>
        <dbReference type="EMBL" id="MEQ2544380.1"/>
    </source>
</evidence>
<dbReference type="SUPFAM" id="SSF53474">
    <property type="entry name" value="alpha/beta-Hydrolases"/>
    <property type="match status" value="1"/>
</dbReference>
<feature type="domain" description="BD-FAE-like" evidence="3">
    <location>
        <begin position="48"/>
        <end position="157"/>
    </location>
</feature>
<dbReference type="InterPro" id="IPR049492">
    <property type="entry name" value="BD-FAE-like_dom"/>
</dbReference>
<evidence type="ECO:0000256" key="1">
    <source>
        <dbReference type="ARBA" id="ARBA00022801"/>
    </source>
</evidence>
<keyword evidence="5" id="KW-1185">Reference proteome</keyword>
<accession>A0ABV1GVD5</accession>
<evidence type="ECO:0000313" key="5">
    <source>
        <dbReference type="Proteomes" id="UP001460202"/>
    </source>
</evidence>
<proteinExistence type="predicted"/>
<feature type="chain" id="PRO_5047064788" evidence="2">
    <location>
        <begin position="19"/>
        <end position="313"/>
    </location>
</feature>
<comment type="caution">
    <text evidence="4">The sequence shown here is derived from an EMBL/GenBank/DDBJ whole genome shotgun (WGS) entry which is preliminary data.</text>
</comment>
<keyword evidence="2" id="KW-0732">Signal</keyword>
<feature type="signal peptide" evidence="2">
    <location>
        <begin position="1"/>
        <end position="18"/>
    </location>
</feature>
<keyword evidence="1" id="KW-0378">Hydrolase</keyword>
<dbReference type="Gene3D" id="3.40.50.1820">
    <property type="entry name" value="alpha/beta hydrolase"/>
    <property type="match status" value="1"/>
</dbReference>
<reference evidence="4 5" key="1">
    <citation type="submission" date="2024-03" db="EMBL/GenBank/DDBJ databases">
        <title>Human intestinal bacterial collection.</title>
        <authorList>
            <person name="Pauvert C."/>
            <person name="Hitch T.C.A."/>
            <person name="Clavel T."/>
        </authorList>
    </citation>
    <scope>NUCLEOTIDE SEQUENCE [LARGE SCALE GENOMIC DNA]</scope>
    <source>
        <strain evidence="4 5">CLA-KB-H122</strain>
    </source>
</reference>
<dbReference type="InterPro" id="IPR029058">
    <property type="entry name" value="AB_hydrolase_fold"/>
</dbReference>
<dbReference type="EMBL" id="JBBMFL010000004">
    <property type="protein sequence ID" value="MEQ2544380.1"/>
    <property type="molecule type" value="Genomic_DNA"/>
</dbReference>